<evidence type="ECO:0000259" key="5">
    <source>
        <dbReference type="Pfam" id="PF18018"/>
    </source>
</evidence>
<evidence type="ECO:0000256" key="3">
    <source>
        <dbReference type="SAM" id="MobiDB-lite"/>
    </source>
</evidence>
<proteinExistence type="inferred from homology"/>
<reference evidence="7" key="1">
    <citation type="submission" date="2024-04" db="EMBL/GenBank/DDBJ databases">
        <authorList>
            <person name="Shaw F."/>
            <person name="Minotto A."/>
        </authorList>
    </citation>
    <scope>NUCLEOTIDE SEQUENCE [LARGE SCALE GENOMIC DNA]</scope>
</reference>
<keyword evidence="2" id="KW-0235">DNA replication</keyword>
<dbReference type="Proteomes" id="UP001497453">
    <property type="component" value="Chromosome 3"/>
</dbReference>
<evidence type="ECO:0000313" key="6">
    <source>
        <dbReference type="EMBL" id="CAL1704118.1"/>
    </source>
</evidence>
<dbReference type="PANTHER" id="PTHR10416:SF0">
    <property type="entry name" value="DNA POLYMERASE DELTA SUBUNIT 2"/>
    <property type="match status" value="1"/>
</dbReference>
<evidence type="ECO:0008006" key="8">
    <source>
        <dbReference type="Google" id="ProtNLM"/>
    </source>
</evidence>
<organism evidence="6 7">
    <name type="scientific">Somion occarium</name>
    <dbReference type="NCBI Taxonomy" id="3059160"/>
    <lineage>
        <taxon>Eukaryota</taxon>
        <taxon>Fungi</taxon>
        <taxon>Dikarya</taxon>
        <taxon>Basidiomycota</taxon>
        <taxon>Agaricomycotina</taxon>
        <taxon>Agaricomycetes</taxon>
        <taxon>Polyporales</taxon>
        <taxon>Cerrenaceae</taxon>
        <taxon>Somion</taxon>
    </lineage>
</organism>
<dbReference type="PANTHER" id="PTHR10416">
    <property type="entry name" value="DNA POLYMERASE DELTA SUBUNIT 2"/>
    <property type="match status" value="1"/>
</dbReference>
<dbReference type="EMBL" id="OZ037946">
    <property type="protein sequence ID" value="CAL1704118.1"/>
    <property type="molecule type" value="Genomic_DNA"/>
</dbReference>
<feature type="domain" description="DNA polymerase alpha/delta/epsilon subunit B" evidence="4">
    <location>
        <begin position="384"/>
        <end position="456"/>
    </location>
</feature>
<name>A0ABP1D8C1_9APHY</name>
<feature type="region of interest" description="Disordered" evidence="3">
    <location>
        <begin position="1"/>
        <end position="28"/>
    </location>
</feature>
<accession>A0ABP1D8C1</accession>
<protein>
    <recommendedName>
        <fullName evidence="8">DNA polymerase delta small subunit</fullName>
    </recommendedName>
</protein>
<dbReference type="Pfam" id="PF18018">
    <property type="entry name" value="DNA_pol_D_N"/>
    <property type="match status" value="1"/>
</dbReference>
<feature type="domain" description="DNA polymerase delta subunit OB-fold" evidence="5">
    <location>
        <begin position="43"/>
        <end position="175"/>
    </location>
</feature>
<dbReference type="Gene3D" id="3.60.21.50">
    <property type="match status" value="1"/>
</dbReference>
<dbReference type="InterPro" id="IPR007185">
    <property type="entry name" value="DNA_pol_a/d/e_bsu"/>
</dbReference>
<evidence type="ECO:0000256" key="2">
    <source>
        <dbReference type="ARBA" id="ARBA00022705"/>
    </source>
</evidence>
<keyword evidence="7" id="KW-1185">Reference proteome</keyword>
<dbReference type="InterPro" id="IPR024826">
    <property type="entry name" value="DNA_pol_delta/II_ssu"/>
</dbReference>
<evidence type="ECO:0000313" key="7">
    <source>
        <dbReference type="Proteomes" id="UP001497453"/>
    </source>
</evidence>
<feature type="domain" description="DNA polymerase alpha/delta/epsilon subunit B" evidence="4">
    <location>
        <begin position="212"/>
        <end position="357"/>
    </location>
</feature>
<evidence type="ECO:0000256" key="1">
    <source>
        <dbReference type="ARBA" id="ARBA00006035"/>
    </source>
</evidence>
<sequence length="513" mass="55841">MPTATTMRVPDAPKTRPSTSLVAPPNKTPQFTIDAQNKSYKHQYANIYFVRLRLLRGFVEEQAKKKWNEVAGNPTFVPRVLDVEKGQLCFIIGTVYMDMPLKPNVLDDIARDHSIPAPPPRKKFNSPDDIITLEDESGRVCLVGDRIRSAGLVTGVIIGALGIETNSGDFEVVDYVFAGMAPQVSSEWDSSKRGEEMDIDESGDEFPSDEWIALVSGLEVGAPSPTDGELELLTEFLTGELGGLSEQNSASRISRLIIAGNSLAPVVSTSNSVTEEVDRKTRRYGQESAAFSPHPTINLGDHLLDIARSMPIHVLPGESDPSGTILPQQTLPRAMFGGASAYSSFRCETNPAYIHIASGSASNAAAKNGASSSKVDASERRRTLLVNSGQPLNDMFKYLDSPPHTRLSIASSTLHWRHMAPTAPDTLWCHPYFTTDPFIFAETPDLYIIGNQPAFGTKMVTDKQDEDEARCRIILVPGFRQTGTLVLVNLRTLDVKTVSFAAQSMGGALSSDV</sequence>
<evidence type="ECO:0000259" key="4">
    <source>
        <dbReference type="Pfam" id="PF04042"/>
    </source>
</evidence>
<gene>
    <name evidence="6" type="ORF">GFSPODELE1_LOCUS4864</name>
</gene>
<comment type="similarity">
    <text evidence="1">Belongs to the DNA polymerase delta/II small subunit family.</text>
</comment>
<dbReference type="InterPro" id="IPR040663">
    <property type="entry name" value="DNA_pol_D_N"/>
</dbReference>
<dbReference type="Pfam" id="PF04042">
    <property type="entry name" value="DNA_pol_E_B"/>
    <property type="match status" value="2"/>
</dbReference>
<dbReference type="Gene3D" id="2.40.50.430">
    <property type="match status" value="1"/>
</dbReference>